<proteinExistence type="inferred from homology"/>
<dbReference type="InterPro" id="IPR012675">
    <property type="entry name" value="Beta-grasp_dom_sf"/>
</dbReference>
<reference evidence="4 5" key="1">
    <citation type="submission" date="2018-04" db="EMBL/GenBank/DDBJ databases">
        <title>Genome of Nocardioides gansuensis WSJ-1.</title>
        <authorList>
            <person name="Wu S."/>
            <person name="Wang G."/>
        </authorList>
    </citation>
    <scope>NUCLEOTIDE SEQUENCE [LARGE SCALE GENOMIC DNA]</scope>
    <source>
        <strain evidence="4 5">WSJ-1</strain>
    </source>
</reference>
<dbReference type="InterPro" id="IPR003749">
    <property type="entry name" value="ThiS/MoaD-like"/>
</dbReference>
<evidence type="ECO:0000256" key="2">
    <source>
        <dbReference type="ARBA" id="ARBA00024200"/>
    </source>
</evidence>
<dbReference type="OrthoDB" id="4331766at2"/>
<dbReference type="CDD" id="cd17040">
    <property type="entry name" value="Ubl_MoaD_like"/>
    <property type="match status" value="1"/>
</dbReference>
<evidence type="ECO:0000256" key="3">
    <source>
        <dbReference type="ARBA" id="ARBA00024247"/>
    </source>
</evidence>
<organism evidence="4 5">
    <name type="scientific">Nocardioides gansuensis</name>
    <dbReference type="NCBI Taxonomy" id="2138300"/>
    <lineage>
        <taxon>Bacteria</taxon>
        <taxon>Bacillati</taxon>
        <taxon>Actinomycetota</taxon>
        <taxon>Actinomycetes</taxon>
        <taxon>Propionibacteriales</taxon>
        <taxon>Nocardioidaceae</taxon>
        <taxon>Nocardioides</taxon>
    </lineage>
</organism>
<dbReference type="Pfam" id="PF02597">
    <property type="entry name" value="ThiS"/>
    <property type="match status" value="1"/>
</dbReference>
<dbReference type="EMBL" id="QDGZ01000001">
    <property type="protein sequence ID" value="PVG84862.1"/>
    <property type="molecule type" value="Genomic_DNA"/>
</dbReference>
<protein>
    <recommendedName>
        <fullName evidence="3">Molybdopterin synthase sulfur carrier subunit</fullName>
    </recommendedName>
</protein>
<evidence type="ECO:0000313" key="5">
    <source>
        <dbReference type="Proteomes" id="UP000246018"/>
    </source>
</evidence>
<comment type="similarity">
    <text evidence="2">Belongs to the MoaD family.</text>
</comment>
<dbReference type="AlphaFoldDB" id="A0A2T8FGM3"/>
<name>A0A2T8FGM3_9ACTN</name>
<dbReference type="InterPro" id="IPR044672">
    <property type="entry name" value="MOCS2A"/>
</dbReference>
<dbReference type="GO" id="GO:0006777">
    <property type="term" value="P:Mo-molybdopterin cofactor biosynthetic process"/>
    <property type="evidence" value="ECO:0007669"/>
    <property type="project" value="InterPro"/>
</dbReference>
<dbReference type="Gene3D" id="3.10.20.30">
    <property type="match status" value="1"/>
</dbReference>
<dbReference type="PANTHER" id="PTHR33359:SF1">
    <property type="entry name" value="MOLYBDOPTERIN SYNTHASE SULFUR CARRIER SUBUNIT"/>
    <property type="match status" value="1"/>
</dbReference>
<evidence type="ECO:0000313" key="4">
    <source>
        <dbReference type="EMBL" id="PVG84862.1"/>
    </source>
</evidence>
<keyword evidence="5" id="KW-1185">Reference proteome</keyword>
<dbReference type="GO" id="GO:0000166">
    <property type="term" value="F:nucleotide binding"/>
    <property type="evidence" value="ECO:0007669"/>
    <property type="project" value="UniProtKB-KW"/>
</dbReference>
<dbReference type="SUPFAM" id="SSF54285">
    <property type="entry name" value="MoaD/ThiS"/>
    <property type="match status" value="1"/>
</dbReference>
<gene>
    <name evidence="4" type="ORF">DDE18_02300</name>
</gene>
<dbReference type="GO" id="GO:1990133">
    <property type="term" value="C:molybdopterin adenylyltransferase complex"/>
    <property type="evidence" value="ECO:0007669"/>
    <property type="project" value="TreeGrafter"/>
</dbReference>
<dbReference type="Proteomes" id="UP000246018">
    <property type="component" value="Unassembled WGS sequence"/>
</dbReference>
<sequence length="93" mass="9781">MASSRTRETVTVRYWAGARAAAGVDHDELEVDGPTTLADVVRRVVTAHPGRLESVLAVCSALVGDRPVGTREPADVVVRPGDTVEFLPPFAGG</sequence>
<dbReference type="PANTHER" id="PTHR33359">
    <property type="entry name" value="MOLYBDOPTERIN SYNTHASE SULFUR CARRIER SUBUNIT"/>
    <property type="match status" value="1"/>
</dbReference>
<dbReference type="InterPro" id="IPR016155">
    <property type="entry name" value="Mopterin_synth/thiamin_S_b"/>
</dbReference>
<keyword evidence="1" id="KW-0547">Nucleotide-binding</keyword>
<evidence type="ECO:0000256" key="1">
    <source>
        <dbReference type="ARBA" id="ARBA00022741"/>
    </source>
</evidence>
<comment type="caution">
    <text evidence="4">The sequence shown here is derived from an EMBL/GenBank/DDBJ whole genome shotgun (WGS) entry which is preliminary data.</text>
</comment>
<accession>A0A2T8FGM3</accession>